<organism evidence="3 4">
    <name type="scientific">Luteibacter rhizovicinus</name>
    <dbReference type="NCBI Taxonomy" id="242606"/>
    <lineage>
        <taxon>Bacteria</taxon>
        <taxon>Pseudomonadati</taxon>
        <taxon>Pseudomonadota</taxon>
        <taxon>Gammaproteobacteria</taxon>
        <taxon>Lysobacterales</taxon>
        <taxon>Rhodanobacteraceae</taxon>
        <taxon>Luteibacter</taxon>
    </lineage>
</organism>
<dbReference type="EMBL" id="SMCS01000013">
    <property type="protein sequence ID" value="TCV91175.1"/>
    <property type="molecule type" value="Genomic_DNA"/>
</dbReference>
<evidence type="ECO:0000313" key="3">
    <source>
        <dbReference type="EMBL" id="TCV91175.1"/>
    </source>
</evidence>
<feature type="chain" id="PRO_5020359259" evidence="2">
    <location>
        <begin position="24"/>
        <end position="77"/>
    </location>
</feature>
<keyword evidence="4" id="KW-1185">Reference proteome</keyword>
<feature type="region of interest" description="Disordered" evidence="1">
    <location>
        <begin position="26"/>
        <end position="77"/>
    </location>
</feature>
<keyword evidence="2" id="KW-0732">Signal</keyword>
<reference evidence="3 4" key="1">
    <citation type="submission" date="2019-03" db="EMBL/GenBank/DDBJ databases">
        <title>Above-ground endophytic microbial communities from plants in different locations in the United States.</title>
        <authorList>
            <person name="Frank C."/>
        </authorList>
    </citation>
    <scope>NUCLEOTIDE SEQUENCE [LARGE SCALE GENOMIC DNA]</scope>
    <source>
        <strain evidence="3 4">LP_13_YM</strain>
    </source>
</reference>
<dbReference type="Proteomes" id="UP000295645">
    <property type="component" value="Unassembled WGS sequence"/>
</dbReference>
<sequence length="77" mass="7962">MKQIKVLAALIAITALASVPALALAKGHSGGSSRVHYSGAHHSESHGGRYSSGSGSSHRGGSYRNTHTSNHYGKHGR</sequence>
<dbReference type="AlphaFoldDB" id="A0A4R3YF66"/>
<name>A0A4R3YF66_9GAMM</name>
<accession>A0A4R3YF66</accession>
<dbReference type="RefSeq" id="WP_132147628.1">
    <property type="nucleotide sequence ID" value="NZ_SMCS01000013.1"/>
</dbReference>
<evidence type="ECO:0000256" key="2">
    <source>
        <dbReference type="SAM" id="SignalP"/>
    </source>
</evidence>
<protein>
    <submittedName>
        <fullName evidence="3">Uncharacterized protein</fullName>
    </submittedName>
</protein>
<proteinExistence type="predicted"/>
<feature type="signal peptide" evidence="2">
    <location>
        <begin position="1"/>
        <end position="23"/>
    </location>
</feature>
<evidence type="ECO:0000313" key="4">
    <source>
        <dbReference type="Proteomes" id="UP000295645"/>
    </source>
</evidence>
<gene>
    <name evidence="3" type="ORF">EC912_11327</name>
</gene>
<evidence type="ECO:0000256" key="1">
    <source>
        <dbReference type="SAM" id="MobiDB-lite"/>
    </source>
</evidence>
<comment type="caution">
    <text evidence="3">The sequence shown here is derived from an EMBL/GenBank/DDBJ whole genome shotgun (WGS) entry which is preliminary data.</text>
</comment>
<feature type="compositionally biased region" description="Low complexity" evidence="1">
    <location>
        <begin position="48"/>
        <end position="64"/>
    </location>
</feature>